<proteinExistence type="predicted"/>
<dbReference type="GO" id="GO:0016410">
    <property type="term" value="F:N-acyltransferase activity"/>
    <property type="evidence" value="ECO:0007669"/>
    <property type="project" value="TreeGrafter"/>
</dbReference>
<dbReference type="GO" id="GO:0070292">
    <property type="term" value="P:N-acylphosphatidylethanolamine metabolic process"/>
    <property type="evidence" value="ECO:0007669"/>
    <property type="project" value="TreeGrafter"/>
</dbReference>
<dbReference type="RefSeq" id="WP_087737127.1">
    <property type="nucleotide sequence ID" value="NZ_CYGY02000051.1"/>
</dbReference>
<keyword evidence="2 5" id="KW-0378">Hydrolase</keyword>
<sequence>MTDPTKTLDQADDTGLVIGAHVVAQRRWYTHHGIYAGNGKVIHYAGLSRSLRRAPVEEVSCDEFAGGHAMWVERAPDARYAGADAVRRAYQRLGEDRYRLMTNNCEHFCAWCLYGESRSGQIERLTSLAQRGREFVAKALLYAGTKAFSAGTARLAVRV</sequence>
<evidence type="ECO:0000256" key="1">
    <source>
        <dbReference type="ARBA" id="ARBA00022679"/>
    </source>
</evidence>
<evidence type="ECO:0000256" key="2">
    <source>
        <dbReference type="ARBA" id="ARBA00022801"/>
    </source>
</evidence>
<dbReference type="InterPro" id="IPR007053">
    <property type="entry name" value="LRAT_dom"/>
</dbReference>
<evidence type="ECO:0000313" key="6">
    <source>
        <dbReference type="Proteomes" id="UP000195569"/>
    </source>
</evidence>
<feature type="domain" description="LRAT" evidence="4">
    <location>
        <begin position="21"/>
        <end position="121"/>
    </location>
</feature>
<evidence type="ECO:0000259" key="4">
    <source>
        <dbReference type="PROSITE" id="PS51934"/>
    </source>
</evidence>
<dbReference type="Proteomes" id="UP000195569">
    <property type="component" value="Unassembled WGS sequence"/>
</dbReference>
<dbReference type="AlphaFoldDB" id="A0A1N7SGQ0"/>
<dbReference type="Gene3D" id="3.90.1720.10">
    <property type="entry name" value="endopeptidase domain like (from Nostoc punctiforme)"/>
    <property type="match status" value="1"/>
</dbReference>
<dbReference type="OrthoDB" id="9812095at2"/>
<comment type="caution">
    <text evidence="5">The sequence shown here is derived from an EMBL/GenBank/DDBJ whole genome shotgun (WGS) entry which is preliminary data.</text>
</comment>
<dbReference type="InterPro" id="IPR051496">
    <property type="entry name" value="H-rev107_PLA/AT"/>
</dbReference>
<evidence type="ECO:0000256" key="3">
    <source>
        <dbReference type="ARBA" id="ARBA00023098"/>
    </source>
</evidence>
<dbReference type="PANTHER" id="PTHR13943:SF77">
    <property type="entry name" value="LRAT DOMAIN-CONTAINING PROTEIN"/>
    <property type="match status" value="1"/>
</dbReference>
<dbReference type="Pfam" id="PF04970">
    <property type="entry name" value="LRAT"/>
    <property type="match status" value="1"/>
</dbReference>
<dbReference type="PANTHER" id="PTHR13943">
    <property type="entry name" value="HRAS-LIKE SUPPRESSOR - RELATED"/>
    <property type="match status" value="1"/>
</dbReference>
<dbReference type="GO" id="GO:0008970">
    <property type="term" value="F:phospholipase A1 activity"/>
    <property type="evidence" value="ECO:0007669"/>
    <property type="project" value="TreeGrafter"/>
</dbReference>
<dbReference type="GO" id="GO:0004623">
    <property type="term" value="F:phospholipase A2 activity"/>
    <property type="evidence" value="ECO:0007669"/>
    <property type="project" value="TreeGrafter"/>
</dbReference>
<name>A0A1N7SGQ0_9BURK</name>
<dbReference type="GO" id="GO:0005737">
    <property type="term" value="C:cytoplasm"/>
    <property type="evidence" value="ECO:0007669"/>
    <property type="project" value="TreeGrafter"/>
</dbReference>
<protein>
    <submittedName>
        <fullName evidence="5">Hydrolase</fullName>
    </submittedName>
</protein>
<accession>A0A1N7SGQ0</accession>
<gene>
    <name evidence="5" type="ORF">BN2476_510026</name>
</gene>
<dbReference type="EMBL" id="CYGY02000051">
    <property type="protein sequence ID" value="SIT46504.1"/>
    <property type="molecule type" value="Genomic_DNA"/>
</dbReference>
<organism evidence="5 6">
    <name type="scientific">Paraburkholderia piptadeniae</name>
    <dbReference type="NCBI Taxonomy" id="1701573"/>
    <lineage>
        <taxon>Bacteria</taxon>
        <taxon>Pseudomonadati</taxon>
        <taxon>Pseudomonadota</taxon>
        <taxon>Betaproteobacteria</taxon>
        <taxon>Burkholderiales</taxon>
        <taxon>Burkholderiaceae</taxon>
        <taxon>Paraburkholderia</taxon>
    </lineage>
</organism>
<dbReference type="PROSITE" id="PS51934">
    <property type="entry name" value="LRAT"/>
    <property type="match status" value="1"/>
</dbReference>
<keyword evidence="6" id="KW-1185">Reference proteome</keyword>
<keyword evidence="3" id="KW-0443">Lipid metabolism</keyword>
<evidence type="ECO:0000313" key="5">
    <source>
        <dbReference type="EMBL" id="SIT46504.1"/>
    </source>
</evidence>
<keyword evidence="1" id="KW-0808">Transferase</keyword>
<reference evidence="5" key="1">
    <citation type="submission" date="2016-12" db="EMBL/GenBank/DDBJ databases">
        <authorList>
            <person name="Moulin L."/>
        </authorList>
    </citation>
    <scope>NUCLEOTIDE SEQUENCE [LARGE SCALE GENOMIC DNA]</scope>
    <source>
        <strain evidence="5">STM 7183</strain>
    </source>
</reference>